<dbReference type="EMBL" id="JRPR02000007">
    <property type="protein sequence ID" value="TLD95737.1"/>
    <property type="molecule type" value="Genomic_DNA"/>
</dbReference>
<organism evidence="2 3">
    <name type="scientific">Helicobacter jaachi</name>
    <dbReference type="NCBI Taxonomy" id="1677920"/>
    <lineage>
        <taxon>Bacteria</taxon>
        <taxon>Pseudomonadati</taxon>
        <taxon>Campylobacterota</taxon>
        <taxon>Epsilonproteobacteria</taxon>
        <taxon>Campylobacterales</taxon>
        <taxon>Helicobacteraceae</taxon>
        <taxon>Helicobacter</taxon>
    </lineage>
</organism>
<dbReference type="GO" id="GO:0006813">
    <property type="term" value="P:potassium ion transport"/>
    <property type="evidence" value="ECO:0007669"/>
    <property type="project" value="InterPro"/>
</dbReference>
<dbReference type="InterPro" id="IPR036291">
    <property type="entry name" value="NAD(P)-bd_dom_sf"/>
</dbReference>
<dbReference type="InterPro" id="IPR050721">
    <property type="entry name" value="Trk_Ktr_HKT_K-transport"/>
</dbReference>
<evidence type="ECO:0000259" key="1">
    <source>
        <dbReference type="PROSITE" id="PS51201"/>
    </source>
</evidence>
<reference evidence="2 3" key="1">
    <citation type="journal article" date="2014" name="Genome Announc.">
        <title>Draft genome sequences of eight enterohepatic helicobacter species isolated from both laboratory and wild rodents.</title>
        <authorList>
            <person name="Sheh A."/>
            <person name="Shen Z."/>
            <person name="Fox J.G."/>
        </authorList>
    </citation>
    <scope>NUCLEOTIDE SEQUENCE [LARGE SCALE GENOMIC DNA]</scope>
    <source>
        <strain evidence="2 3">MIT 09-6949</strain>
    </source>
</reference>
<dbReference type="AlphaFoldDB" id="A0A4U8TAM6"/>
<dbReference type="PROSITE" id="PS51201">
    <property type="entry name" value="RCK_N"/>
    <property type="match status" value="1"/>
</dbReference>
<dbReference type="SUPFAM" id="SSF51735">
    <property type="entry name" value="NAD(P)-binding Rossmann-fold domains"/>
    <property type="match status" value="1"/>
</dbReference>
<gene>
    <name evidence="2" type="ORF">LS71_007800</name>
</gene>
<accession>A0A4U8TAM6</accession>
<evidence type="ECO:0000313" key="2">
    <source>
        <dbReference type="EMBL" id="TLD95737.1"/>
    </source>
</evidence>
<proteinExistence type="predicted"/>
<name>A0A4U8TAM6_9HELI</name>
<dbReference type="InterPro" id="IPR003148">
    <property type="entry name" value="RCK_N"/>
</dbReference>
<dbReference type="STRING" id="1677920.LS71_02705"/>
<dbReference type="OrthoDB" id="9776294at2"/>
<keyword evidence="3" id="KW-1185">Reference proteome</keyword>
<dbReference type="PANTHER" id="PTHR43833">
    <property type="entry name" value="POTASSIUM CHANNEL PROTEIN 2-RELATED-RELATED"/>
    <property type="match status" value="1"/>
</dbReference>
<dbReference type="PANTHER" id="PTHR43833:SF7">
    <property type="entry name" value="KTR SYSTEM POTASSIUM UPTAKE PROTEIN C"/>
    <property type="match status" value="1"/>
</dbReference>
<sequence>MKKTYAVIGLGKFGQYLAKGLLRSNESVIVCDNDAENIKEFKDLSDEIYVLDATNKAALLEAGVKELDVVIVSIGEDIESSILSIIALQELKNKFIIAKAVNRAHGIILARLGVDLVIRPEQDASSRLLEKLLWNRNSIFAINDQLNMSKMPIIESDIGKSVKAKQQELQAQCVNSDSQNVKIIGVLQGGKWQLYASSNEPLENLVLESGAVLLLLYLK</sequence>
<feature type="domain" description="RCK N-terminal" evidence="1">
    <location>
        <begin position="2"/>
        <end position="118"/>
    </location>
</feature>
<comment type="caution">
    <text evidence="2">The sequence shown here is derived from an EMBL/GenBank/DDBJ whole genome shotgun (WGS) entry which is preliminary data.</text>
</comment>
<dbReference type="Proteomes" id="UP000029733">
    <property type="component" value="Unassembled WGS sequence"/>
</dbReference>
<dbReference type="RefSeq" id="WP_034353302.1">
    <property type="nucleotide sequence ID" value="NZ_JRPR02000007.1"/>
</dbReference>
<dbReference type="Gene3D" id="3.40.50.720">
    <property type="entry name" value="NAD(P)-binding Rossmann-like Domain"/>
    <property type="match status" value="1"/>
</dbReference>
<dbReference type="Pfam" id="PF02254">
    <property type="entry name" value="TrkA_N"/>
    <property type="match status" value="1"/>
</dbReference>
<evidence type="ECO:0000313" key="3">
    <source>
        <dbReference type="Proteomes" id="UP000029733"/>
    </source>
</evidence>
<protein>
    <submittedName>
        <fullName evidence="2">TrkA family potassium uptake protein</fullName>
    </submittedName>
</protein>